<feature type="domain" description="Heterokaryon incompatibility" evidence="2">
    <location>
        <begin position="239"/>
        <end position="385"/>
    </location>
</feature>
<evidence type="ECO:0000256" key="1">
    <source>
        <dbReference type="SAM" id="MobiDB-lite"/>
    </source>
</evidence>
<dbReference type="PANTHER" id="PTHR33112">
    <property type="entry name" value="DOMAIN PROTEIN, PUTATIVE-RELATED"/>
    <property type="match status" value="1"/>
</dbReference>
<dbReference type="Pfam" id="PF06985">
    <property type="entry name" value="HET"/>
    <property type="match status" value="1"/>
</dbReference>
<keyword evidence="4" id="KW-1185">Reference proteome</keyword>
<protein>
    <submittedName>
        <fullName evidence="3">Heterokaryon incompatibility</fullName>
    </submittedName>
</protein>
<comment type="caution">
    <text evidence="3">The sequence shown here is derived from an EMBL/GenBank/DDBJ whole genome shotgun (WGS) entry which is preliminary data.</text>
</comment>
<evidence type="ECO:0000313" key="3">
    <source>
        <dbReference type="EMBL" id="OJD36695.1"/>
    </source>
</evidence>
<dbReference type="PANTHER" id="PTHR33112:SF12">
    <property type="entry name" value="HETEROKARYON INCOMPATIBILITY DOMAIN-CONTAINING PROTEIN"/>
    <property type="match status" value="1"/>
</dbReference>
<feature type="region of interest" description="Disordered" evidence="1">
    <location>
        <begin position="1"/>
        <end position="24"/>
    </location>
</feature>
<sequence>MDSPTISLSEDCSSSDSDDGPTPQDDCSFCTQFLDGSSEEDQRAIHRMFHEECGACLPSASSEQRLCSFCRHLRIRHQSICYRPKYPLPIPLGPIEDLEAREGSCSFCRLLLRAVRKFAKENGSDWVSAKVMFKPLGDQPFLEWNDYSGAPGQSAYCDILCFDGDVQRKPQLSIQDSAAATGVPLGPAITDWKTIKERFQHCLQEHPECDGRPDTLPNGFRVIDVKRRRIVAAPTKCKYVALSYVWGVNPQPSMLLALRSTIGAYQEDGGLAASNMPKTIEDAMLACTQLGIDYLWADRLCIIQDDPEDKLQQIMAMSGIYTLASLVIIAVDGDNMDTGLAGISRTRPAQPQDTVEDLRVAPVLPTYHEMADRSVWFSRGWTYQEAILANRKLYFTNAQVCYECEHQLWHEDPLSFGRGNLNKMSPQYQSPAFTMGLYGGRGTRFEEYVRHLSPYRTRALTNQSDVYNAFTGILNALYGTEEVLFGLPRPAFDQALLWRPYSIQDKVKPVKPYLNKIANMVLPSWSWGSVVGIPGLSPFSFQGTLVSWHMYSEAKGREGMQRIEACESPPSWNDDHAWNTDEDLVCPQLHMALAWMEGCVEAALPDSIPFWRETTFSDLVPKLESLWPTYERYWNDVSTSSSNAKRIDGESNARPGVLHGRVQTASFRVRLLELYSDTNLSVVDDADDIIGIVRVQDPLVELEVLRDVAKDRNTKFEFIALAVSKEPDLVYWMDSEMTDWDQLLEKRPDLTFYDRDGKSPANVPTVNVMLVGRRGEVAYRISTGWICLSKWVKARPQFQDVMLE</sequence>
<gene>
    <name evidence="3" type="ORF">BKCO1_10000112</name>
</gene>
<dbReference type="AlphaFoldDB" id="A0A1J9S872"/>
<accession>A0A1J9S872</accession>
<reference evidence="3 4" key="1">
    <citation type="submission" date="2016-10" db="EMBL/GenBank/DDBJ databases">
        <title>Proteomics and genomics reveal pathogen-plant mechanisms compatible with a hemibiotrophic lifestyle of Diplodia corticola.</title>
        <authorList>
            <person name="Fernandes I."/>
            <person name="De Jonge R."/>
            <person name="Van De Peer Y."/>
            <person name="Devreese B."/>
            <person name="Alves A."/>
            <person name="Esteves A.C."/>
        </authorList>
    </citation>
    <scope>NUCLEOTIDE SEQUENCE [LARGE SCALE GENOMIC DNA]</scope>
    <source>
        <strain evidence="3 4">CBS 112549</strain>
    </source>
</reference>
<dbReference type="OrthoDB" id="5135333at2759"/>
<organism evidence="3 4">
    <name type="scientific">Diplodia corticola</name>
    <dbReference type="NCBI Taxonomy" id="236234"/>
    <lineage>
        <taxon>Eukaryota</taxon>
        <taxon>Fungi</taxon>
        <taxon>Dikarya</taxon>
        <taxon>Ascomycota</taxon>
        <taxon>Pezizomycotina</taxon>
        <taxon>Dothideomycetes</taxon>
        <taxon>Dothideomycetes incertae sedis</taxon>
        <taxon>Botryosphaeriales</taxon>
        <taxon>Botryosphaeriaceae</taxon>
        <taxon>Diplodia</taxon>
    </lineage>
</organism>
<dbReference type="STRING" id="236234.A0A1J9S872"/>
<dbReference type="EMBL" id="MNUE01000010">
    <property type="protein sequence ID" value="OJD36695.1"/>
    <property type="molecule type" value="Genomic_DNA"/>
</dbReference>
<feature type="compositionally biased region" description="Low complexity" evidence="1">
    <location>
        <begin position="7"/>
        <end position="24"/>
    </location>
</feature>
<evidence type="ECO:0000313" key="4">
    <source>
        <dbReference type="Proteomes" id="UP000183809"/>
    </source>
</evidence>
<name>A0A1J9S872_9PEZI</name>
<dbReference type="RefSeq" id="XP_020132955.1">
    <property type="nucleotide sequence ID" value="XM_020269292.1"/>
</dbReference>
<proteinExistence type="predicted"/>
<dbReference type="InterPro" id="IPR010730">
    <property type="entry name" value="HET"/>
</dbReference>
<evidence type="ECO:0000259" key="2">
    <source>
        <dbReference type="Pfam" id="PF06985"/>
    </source>
</evidence>
<dbReference type="Proteomes" id="UP000183809">
    <property type="component" value="Unassembled WGS sequence"/>
</dbReference>
<dbReference type="GeneID" id="31009551"/>